<evidence type="ECO:0000259" key="2">
    <source>
        <dbReference type="Pfam" id="PF03466"/>
    </source>
</evidence>
<reference evidence="4" key="1">
    <citation type="submission" date="2016-08" db="EMBL/GenBank/DDBJ databases">
        <authorList>
            <person name="Merda D."/>
            <person name="Briand M."/>
            <person name="Taghouti G."/>
            <person name="Carrere S."/>
            <person name="Gouzy J."/>
            <person name="Portier P."/>
            <person name="Jacques M.-A."/>
            <person name="Fischer-Le Saux M."/>
        </authorList>
    </citation>
    <scope>NUCLEOTIDE SEQUENCE [LARGE SCALE GENOMIC DNA]</scope>
    <source>
        <strain evidence="4">CFBP1817</strain>
    </source>
</reference>
<organism evidence="3 4">
    <name type="scientific">Xanthomonas populi</name>
    <dbReference type="NCBI Taxonomy" id="53414"/>
    <lineage>
        <taxon>Bacteria</taxon>
        <taxon>Pseudomonadati</taxon>
        <taxon>Pseudomonadota</taxon>
        <taxon>Gammaproteobacteria</taxon>
        <taxon>Lysobacterales</taxon>
        <taxon>Lysobacteraceae</taxon>
        <taxon>Xanthomonas</taxon>
    </lineage>
</organism>
<dbReference type="Proteomes" id="UP000239939">
    <property type="component" value="Unassembled WGS sequence"/>
</dbReference>
<evidence type="ECO:0000256" key="1">
    <source>
        <dbReference type="SAM" id="MobiDB-lite"/>
    </source>
</evidence>
<dbReference type="RefSeq" id="WP_128416535.1">
    <property type="nucleotide sequence ID" value="NZ_MDEJ01000028.1"/>
</dbReference>
<feature type="region of interest" description="Disordered" evidence="1">
    <location>
        <begin position="157"/>
        <end position="202"/>
    </location>
</feature>
<dbReference type="EMBL" id="MDEJ01000028">
    <property type="protein sequence ID" value="PPU96496.1"/>
    <property type="molecule type" value="Genomic_DNA"/>
</dbReference>
<gene>
    <name evidence="3" type="ORF">XpopCFBP1817_06720</name>
</gene>
<feature type="domain" description="LysR substrate-binding" evidence="2">
    <location>
        <begin position="55"/>
        <end position="135"/>
    </location>
</feature>
<accession>A0A2S7ETP9</accession>
<evidence type="ECO:0000313" key="3">
    <source>
        <dbReference type="EMBL" id="PPU96496.1"/>
    </source>
</evidence>
<proteinExistence type="predicted"/>
<comment type="caution">
    <text evidence="3">The sequence shown here is derived from an EMBL/GenBank/DDBJ whole genome shotgun (WGS) entry which is preliminary data.</text>
</comment>
<evidence type="ECO:0000313" key="4">
    <source>
        <dbReference type="Proteomes" id="UP000239939"/>
    </source>
</evidence>
<dbReference type="Pfam" id="PF03466">
    <property type="entry name" value="LysR_substrate"/>
    <property type="match status" value="1"/>
</dbReference>
<dbReference type="SUPFAM" id="SSF53850">
    <property type="entry name" value="Periplasmic binding protein-like II"/>
    <property type="match status" value="1"/>
</dbReference>
<protein>
    <recommendedName>
        <fullName evidence="2">LysR substrate-binding domain-containing protein</fullName>
    </recommendedName>
</protein>
<dbReference type="AlphaFoldDB" id="A0A2S7ETP9"/>
<dbReference type="OrthoDB" id="5289754at2"/>
<keyword evidence="4" id="KW-1185">Reference proteome</keyword>
<dbReference type="Gene3D" id="3.40.190.10">
    <property type="entry name" value="Periplasmic binding protein-like II"/>
    <property type="match status" value="1"/>
</dbReference>
<name>A0A2S7ETP9_9XANT</name>
<sequence length="202" mass="22118">MHDTGSSCVRVPLSDALNTTGLPQTSGYAIARATSRQALQKTEAMMTRMKRLLGEQRPTFTFGVVLANFHRSLSTIIRMYRQALPLITVRMLEIKSLEQVDALREGRSDAGISRVEIEAGGIRRRVMRHEPMVAAPWWRHCPATTRSRCRMRRCTLSDCKDAPGTPSPLPDDTGGGGDQPGSPPNSLPSPAQSDGLTSSKMT</sequence>
<feature type="compositionally biased region" description="Polar residues" evidence="1">
    <location>
        <begin position="188"/>
        <end position="202"/>
    </location>
</feature>
<dbReference type="InterPro" id="IPR005119">
    <property type="entry name" value="LysR_subst-bd"/>
</dbReference>